<evidence type="ECO:0000256" key="1">
    <source>
        <dbReference type="ARBA" id="ARBA00004141"/>
    </source>
</evidence>
<keyword evidence="5 6" id="KW-0472">Membrane</keyword>
<dbReference type="EMBL" id="JARXVE010000010">
    <property type="protein sequence ID" value="MDH6198390.1"/>
    <property type="molecule type" value="Genomic_DNA"/>
</dbReference>
<evidence type="ECO:0000256" key="3">
    <source>
        <dbReference type="ARBA" id="ARBA00022692"/>
    </source>
</evidence>
<proteinExistence type="inferred from homology"/>
<sequence>MAEPGTPSPKEAGNQLKAGAMGVRSIVFMVVATAAPLTAMASAFPLAVALGNGIGAPGTYVAVALVLALFAVGYAAMSRHLTNAGAFFAYVTVGLGRRMGMAAGMVAVLAYNLLVLYVVGLVGYFANEIFATELGVDIPWQVFSFSLLALALIVGILGVEVNARVLGVLLILETGLLLLVDIATLAVKGPAAYPISSLNPAEIFSGAVGIGFMFVFISFIGFEATAIFGEEARDPRRTVPRATKVAIGFVGIVYLLTSWSLIAASGGADAQAAAAADPGNFMFNAAGSVLGGWSVHVMSWLLLTSLIAVLFALHGMATRYLMAFGREGALPRPLGRTHPRFQTPHIAACVQAAVVALAVIGYSLAGADPYLDLGNQTAGVGALGVISLMGVTSIAVIGFFLRRPDRHWWTHIVAPALAAAGLFFGCYLIIANYPLLTGSESAIVNGMPWLLVIVAVIGLIVGSVRPLRTNLDIFGTGEVTEDDHNAAAPAPSSAPVSSDS</sequence>
<dbReference type="Pfam" id="PF00324">
    <property type="entry name" value="AA_permease"/>
    <property type="match status" value="1"/>
</dbReference>
<evidence type="ECO:0000259" key="7">
    <source>
        <dbReference type="Pfam" id="PF00324"/>
    </source>
</evidence>
<evidence type="ECO:0000256" key="4">
    <source>
        <dbReference type="ARBA" id="ARBA00022989"/>
    </source>
</evidence>
<dbReference type="PIRSF" id="PIRSF006060">
    <property type="entry name" value="AA_transporter"/>
    <property type="match status" value="1"/>
</dbReference>
<feature type="transmembrane region" description="Helical" evidence="6">
    <location>
        <begin position="408"/>
        <end position="430"/>
    </location>
</feature>
<evidence type="ECO:0000256" key="2">
    <source>
        <dbReference type="ARBA" id="ARBA00009523"/>
    </source>
</evidence>
<comment type="subcellular location">
    <subcellularLocation>
        <location evidence="1">Membrane</location>
        <topology evidence="1">Multi-pass membrane protein</topology>
    </subcellularLocation>
</comment>
<dbReference type="Gene3D" id="1.20.1740.10">
    <property type="entry name" value="Amino acid/polyamine transporter I"/>
    <property type="match status" value="1"/>
</dbReference>
<evidence type="ECO:0000256" key="6">
    <source>
        <dbReference type="SAM" id="Phobius"/>
    </source>
</evidence>
<organism evidence="8 9">
    <name type="scientific">Mycolicibacterium frederiksbergense</name>
    <dbReference type="NCBI Taxonomy" id="117567"/>
    <lineage>
        <taxon>Bacteria</taxon>
        <taxon>Bacillati</taxon>
        <taxon>Actinomycetota</taxon>
        <taxon>Actinomycetes</taxon>
        <taxon>Mycobacteriales</taxon>
        <taxon>Mycobacteriaceae</taxon>
        <taxon>Mycolicibacterium</taxon>
    </lineage>
</organism>
<feature type="transmembrane region" description="Helical" evidence="6">
    <location>
        <begin position="241"/>
        <end position="262"/>
    </location>
</feature>
<keyword evidence="3 6" id="KW-0812">Transmembrane</keyword>
<evidence type="ECO:0000313" key="8">
    <source>
        <dbReference type="EMBL" id="MDH6198390.1"/>
    </source>
</evidence>
<dbReference type="PANTHER" id="PTHR42770">
    <property type="entry name" value="AMINO ACID TRANSPORTER-RELATED"/>
    <property type="match status" value="1"/>
</dbReference>
<dbReference type="InterPro" id="IPR004841">
    <property type="entry name" value="AA-permease/SLC12A_dom"/>
</dbReference>
<feature type="transmembrane region" description="Helical" evidence="6">
    <location>
        <begin position="138"/>
        <end position="159"/>
    </location>
</feature>
<feature type="transmembrane region" description="Helical" evidence="6">
    <location>
        <begin position="26"/>
        <end position="48"/>
    </location>
</feature>
<comment type="similarity">
    <text evidence="2">Belongs to the amino acid-polyamine-organocation (APC) superfamily.</text>
</comment>
<dbReference type="RefSeq" id="WP_280834964.1">
    <property type="nucleotide sequence ID" value="NZ_JARXVE010000010.1"/>
</dbReference>
<feature type="transmembrane region" description="Helical" evidence="6">
    <location>
        <begin position="442"/>
        <end position="461"/>
    </location>
</feature>
<reference evidence="8 9" key="1">
    <citation type="submission" date="2023-04" db="EMBL/GenBank/DDBJ databases">
        <title>Forest soil microbial communities from Buena Vista Peninsula, Colon Province, Panama.</title>
        <authorList>
            <person name="Bouskill N."/>
        </authorList>
    </citation>
    <scope>NUCLEOTIDE SEQUENCE [LARGE SCALE GENOMIC DNA]</scope>
    <source>
        <strain evidence="8 9">AC80</strain>
    </source>
</reference>
<gene>
    <name evidence="8" type="ORF">M2272_005049</name>
</gene>
<comment type="caution">
    <text evidence="8">The sequence shown here is derived from an EMBL/GenBank/DDBJ whole genome shotgun (WGS) entry which is preliminary data.</text>
</comment>
<feature type="transmembrane region" description="Helical" evidence="6">
    <location>
        <begin position="60"/>
        <end position="78"/>
    </location>
</feature>
<feature type="transmembrane region" description="Helical" evidence="6">
    <location>
        <begin position="166"/>
        <end position="187"/>
    </location>
</feature>
<dbReference type="PANTHER" id="PTHR42770:SF16">
    <property type="entry name" value="AMINO ACID PERMEASE"/>
    <property type="match status" value="1"/>
</dbReference>
<dbReference type="InterPro" id="IPR050367">
    <property type="entry name" value="APC_superfamily"/>
</dbReference>
<keyword evidence="4 6" id="KW-1133">Transmembrane helix</keyword>
<name>A0ABT6L630_9MYCO</name>
<evidence type="ECO:0000313" key="9">
    <source>
        <dbReference type="Proteomes" id="UP001160130"/>
    </source>
</evidence>
<protein>
    <submittedName>
        <fullName evidence="8">Amino acid transporter</fullName>
    </submittedName>
</protein>
<evidence type="ECO:0000256" key="5">
    <source>
        <dbReference type="ARBA" id="ARBA00023136"/>
    </source>
</evidence>
<feature type="transmembrane region" description="Helical" evidence="6">
    <location>
        <begin position="99"/>
        <end position="126"/>
    </location>
</feature>
<feature type="transmembrane region" description="Helical" evidence="6">
    <location>
        <begin position="377"/>
        <end position="401"/>
    </location>
</feature>
<accession>A0ABT6L630</accession>
<keyword evidence="9" id="KW-1185">Reference proteome</keyword>
<feature type="transmembrane region" description="Helical" evidence="6">
    <location>
        <begin position="343"/>
        <end position="365"/>
    </location>
</feature>
<feature type="domain" description="Amino acid permease/ SLC12A" evidence="7">
    <location>
        <begin position="29"/>
        <end position="365"/>
    </location>
</feature>
<dbReference type="Proteomes" id="UP001160130">
    <property type="component" value="Unassembled WGS sequence"/>
</dbReference>
<feature type="transmembrane region" description="Helical" evidence="6">
    <location>
        <begin position="207"/>
        <end position="229"/>
    </location>
</feature>
<feature type="transmembrane region" description="Helical" evidence="6">
    <location>
        <begin position="300"/>
        <end position="322"/>
    </location>
</feature>